<sequence>MNQTVAISDFQTAADRLKELISFENEELTSGNVPNVQHVIDFEQLHFSASCDYYIRFIIRKRKSTTEEPCLERKGWGKQWCRKNHEIPTVVKILEAVVDEVDECPLSQGSPASMSEFLSWACSIPRTMTPTSRVSCAKVYLRGIVVITRKRSTMINTY</sequence>
<protein>
    <submittedName>
        <fullName evidence="1">Uncharacterized protein</fullName>
    </submittedName>
</protein>
<name>A0ACC0WIK6_9STRA</name>
<evidence type="ECO:0000313" key="1">
    <source>
        <dbReference type="EMBL" id="KAI9917915.1"/>
    </source>
</evidence>
<keyword evidence="2" id="KW-1185">Reference proteome</keyword>
<dbReference type="Proteomes" id="UP001163321">
    <property type="component" value="Chromosome 13"/>
</dbReference>
<gene>
    <name evidence="1" type="ORF">PsorP6_013361</name>
</gene>
<dbReference type="EMBL" id="CM047592">
    <property type="protein sequence ID" value="KAI9917915.1"/>
    <property type="molecule type" value="Genomic_DNA"/>
</dbReference>
<proteinExistence type="predicted"/>
<organism evidence="1 2">
    <name type="scientific">Peronosclerospora sorghi</name>
    <dbReference type="NCBI Taxonomy" id="230839"/>
    <lineage>
        <taxon>Eukaryota</taxon>
        <taxon>Sar</taxon>
        <taxon>Stramenopiles</taxon>
        <taxon>Oomycota</taxon>
        <taxon>Peronosporomycetes</taxon>
        <taxon>Peronosporales</taxon>
        <taxon>Peronosporaceae</taxon>
        <taxon>Peronosclerospora</taxon>
    </lineage>
</organism>
<comment type="caution">
    <text evidence="1">The sequence shown here is derived from an EMBL/GenBank/DDBJ whole genome shotgun (WGS) entry which is preliminary data.</text>
</comment>
<accession>A0ACC0WIK6</accession>
<evidence type="ECO:0000313" key="2">
    <source>
        <dbReference type="Proteomes" id="UP001163321"/>
    </source>
</evidence>
<reference evidence="1 2" key="1">
    <citation type="journal article" date="2022" name="bioRxiv">
        <title>The genome of the oomycete Peronosclerospora sorghi, a cosmopolitan pathogen of maize and sorghum, is inflated with dispersed pseudogenes.</title>
        <authorList>
            <person name="Fletcher K."/>
            <person name="Martin F."/>
            <person name="Isakeit T."/>
            <person name="Cavanaugh K."/>
            <person name="Magill C."/>
            <person name="Michelmore R."/>
        </authorList>
    </citation>
    <scope>NUCLEOTIDE SEQUENCE [LARGE SCALE GENOMIC DNA]</scope>
    <source>
        <strain evidence="1">P6</strain>
    </source>
</reference>